<evidence type="ECO:0000313" key="3">
    <source>
        <dbReference type="EMBL" id="KAG7528102.1"/>
    </source>
</evidence>
<dbReference type="InterPro" id="IPR038955">
    <property type="entry name" value="PriA/CPL1_fungi"/>
</dbReference>
<dbReference type="Proteomes" id="UP000812966">
    <property type="component" value="Unassembled WGS sequence"/>
</dbReference>
<keyword evidence="4" id="KW-1185">Reference proteome</keyword>
<keyword evidence="1" id="KW-0732">Signal</keyword>
<dbReference type="OrthoDB" id="439917at2759"/>
<dbReference type="PANTHER" id="PTHR35192">
    <property type="entry name" value="PROTEIN, PUTATIVE-RELATED"/>
    <property type="match status" value="1"/>
</dbReference>
<evidence type="ECO:0000256" key="1">
    <source>
        <dbReference type="SAM" id="SignalP"/>
    </source>
</evidence>
<dbReference type="InterPro" id="IPR048661">
    <property type="entry name" value="CPL1-like"/>
</dbReference>
<dbReference type="Pfam" id="PF21671">
    <property type="entry name" value="CPL1-like"/>
    <property type="match status" value="1"/>
</dbReference>
<organism evidence="3 4">
    <name type="scientific">Filobasidium floriforme</name>
    <dbReference type="NCBI Taxonomy" id="5210"/>
    <lineage>
        <taxon>Eukaryota</taxon>
        <taxon>Fungi</taxon>
        <taxon>Dikarya</taxon>
        <taxon>Basidiomycota</taxon>
        <taxon>Agaricomycotina</taxon>
        <taxon>Tremellomycetes</taxon>
        <taxon>Filobasidiales</taxon>
        <taxon>Filobasidiaceae</taxon>
        <taxon>Filobasidium</taxon>
    </lineage>
</organism>
<name>A0A8K0NKL0_9TREE</name>
<dbReference type="AlphaFoldDB" id="A0A8K0NKL0"/>
<protein>
    <recommendedName>
        <fullName evidence="2">Protein CPL1-like domain-containing protein</fullName>
    </recommendedName>
</protein>
<feature type="chain" id="PRO_5035458396" description="Protein CPL1-like domain-containing protein" evidence="1">
    <location>
        <begin position="24"/>
        <end position="292"/>
    </location>
</feature>
<feature type="domain" description="Protein CPL1-like" evidence="2">
    <location>
        <begin position="223"/>
        <end position="281"/>
    </location>
</feature>
<sequence>MFSFTKSLVAAVALLAILPSSLAQTAPPATTSGTATADQRRISACQATIETPGFNNEENYLTSDTNSYSVRYTYDFAACDGVPVLSSRLTNYGTDGTFVACTYSQFTAAGEFTSVCPRTRGSMATAAGTAGQDFSSQLRFGVRPTIIVREDVFTVYGVEAPTSTAPTSTAPAATTSAATASQLAQRRRRAVETGEVVLTTGMICDAGETACPMRDSRKRSFSRCIDTANELYACGGCPGAAGTQDCSELKGVADVQCVQGTCQINQCDRSHKLSSDGKTCVRKDSVAKRSFW</sequence>
<comment type="caution">
    <text evidence="3">The sequence shown here is derived from an EMBL/GenBank/DDBJ whole genome shotgun (WGS) entry which is preliminary data.</text>
</comment>
<gene>
    <name evidence="3" type="ORF">FFLO_06416</name>
</gene>
<reference evidence="3" key="1">
    <citation type="submission" date="2020-04" db="EMBL/GenBank/DDBJ databases">
        <title>Analysis of mating type loci in Filobasidium floriforme.</title>
        <authorList>
            <person name="Nowrousian M."/>
        </authorList>
    </citation>
    <scope>NUCLEOTIDE SEQUENCE</scope>
    <source>
        <strain evidence="3">CBS 6242</strain>
    </source>
</reference>
<accession>A0A8K0NKL0</accession>
<evidence type="ECO:0000259" key="2">
    <source>
        <dbReference type="Pfam" id="PF21671"/>
    </source>
</evidence>
<dbReference type="EMBL" id="JABELV010000207">
    <property type="protein sequence ID" value="KAG7528102.1"/>
    <property type="molecule type" value="Genomic_DNA"/>
</dbReference>
<dbReference type="PANTHER" id="PTHR35192:SF2">
    <property type="entry name" value="APPLE DOMAIN-CONTAINING PROTEIN"/>
    <property type="match status" value="1"/>
</dbReference>
<feature type="signal peptide" evidence="1">
    <location>
        <begin position="1"/>
        <end position="23"/>
    </location>
</feature>
<proteinExistence type="predicted"/>
<evidence type="ECO:0000313" key="4">
    <source>
        <dbReference type="Proteomes" id="UP000812966"/>
    </source>
</evidence>